<evidence type="ECO:0000313" key="6">
    <source>
        <dbReference type="EMBL" id="XDU66066.1"/>
    </source>
</evidence>
<dbReference type="Pfam" id="PF04413">
    <property type="entry name" value="Glycos_transf_N"/>
    <property type="match status" value="1"/>
</dbReference>
<dbReference type="InterPro" id="IPR007507">
    <property type="entry name" value="Glycos_transf_N"/>
</dbReference>
<evidence type="ECO:0000256" key="1">
    <source>
        <dbReference type="ARBA" id="ARBA00022679"/>
    </source>
</evidence>
<feature type="site" description="Transition state stabilizer" evidence="3">
    <location>
        <position position="130"/>
    </location>
</feature>
<dbReference type="PANTHER" id="PTHR42755:SF1">
    <property type="entry name" value="3-DEOXY-D-MANNO-OCTULOSONIC ACID TRANSFERASE, MITOCHONDRIAL-RELATED"/>
    <property type="match status" value="1"/>
</dbReference>
<keyword evidence="4" id="KW-0472">Membrane</keyword>
<keyword evidence="4" id="KW-0448">Lipopolysaccharide biosynthesis</keyword>
<proteinExistence type="inferred from homology"/>
<reference evidence="6" key="1">
    <citation type="submission" date="2024-07" db="EMBL/GenBank/DDBJ databases">
        <authorList>
            <person name="Li X.-J."/>
            <person name="Wang X."/>
        </authorList>
    </citation>
    <scope>NUCLEOTIDE SEQUENCE</scope>
    <source>
        <strain evidence="6">HSP-334</strain>
    </source>
</reference>
<dbReference type="EC" id="2.4.99.12" evidence="4"/>
<organism evidence="6">
    <name type="scientific">Leptotrichia rugosa</name>
    <dbReference type="NCBI Taxonomy" id="3239302"/>
    <lineage>
        <taxon>Bacteria</taxon>
        <taxon>Fusobacteriati</taxon>
        <taxon>Fusobacteriota</taxon>
        <taxon>Fusobacteriia</taxon>
        <taxon>Fusobacteriales</taxon>
        <taxon>Leptotrichiaceae</taxon>
        <taxon>Leptotrichia</taxon>
    </lineage>
</organism>
<dbReference type="KEGG" id="lrug:AB8B22_06440"/>
<dbReference type="GO" id="GO:0009245">
    <property type="term" value="P:lipid A biosynthetic process"/>
    <property type="evidence" value="ECO:0007669"/>
    <property type="project" value="TreeGrafter"/>
</dbReference>
<dbReference type="GO" id="GO:0005886">
    <property type="term" value="C:plasma membrane"/>
    <property type="evidence" value="ECO:0007669"/>
    <property type="project" value="UniProtKB-SubCell"/>
</dbReference>
<dbReference type="Gene3D" id="3.40.50.11720">
    <property type="entry name" value="3-Deoxy-D-manno-octulosonic-acid transferase, N-terminal domain"/>
    <property type="match status" value="1"/>
</dbReference>
<keyword evidence="4" id="KW-0812">Transmembrane</keyword>
<dbReference type="GO" id="GO:0009244">
    <property type="term" value="P:lipopolysaccharide core region biosynthetic process"/>
    <property type="evidence" value="ECO:0007669"/>
    <property type="project" value="UniProtKB-UniRule"/>
</dbReference>
<comment type="catalytic activity">
    <reaction evidence="4">
        <text>lipid IVA (E. coli) + CMP-3-deoxy-beta-D-manno-octulosonate = alpha-Kdo-(2-&gt;6)-lipid IVA (E. coli) + CMP + H(+)</text>
        <dbReference type="Rhea" id="RHEA:28066"/>
        <dbReference type="ChEBI" id="CHEBI:15378"/>
        <dbReference type="ChEBI" id="CHEBI:58603"/>
        <dbReference type="ChEBI" id="CHEBI:60364"/>
        <dbReference type="ChEBI" id="CHEBI:60377"/>
        <dbReference type="ChEBI" id="CHEBI:85987"/>
        <dbReference type="EC" id="2.4.99.12"/>
    </reaction>
</comment>
<evidence type="ECO:0000256" key="3">
    <source>
        <dbReference type="PIRSR" id="PIRSR639901-2"/>
    </source>
</evidence>
<dbReference type="EMBL" id="CP165644">
    <property type="protein sequence ID" value="XDU66066.1"/>
    <property type="molecule type" value="Genomic_DNA"/>
</dbReference>
<comment type="subcellular location">
    <subcellularLocation>
        <location evidence="4">Cell membrane</location>
    </subcellularLocation>
</comment>
<keyword evidence="4" id="KW-1133">Transmembrane helix</keyword>
<dbReference type="InterPro" id="IPR039901">
    <property type="entry name" value="Kdotransferase"/>
</dbReference>
<sequence>MLIIYNLIRFFLYLVIMILALFNKKLLIFFKTRLFQKISNENFWGKDEKSILIHLSSVGEFNLSVGLIEKILSRNKKIVISVMTNTGFTAITKKYGNNKNVKILYFPLDDFFALKKIYKKYKIKKTIIIETEIWINLYYLAEKFGELFIVNGRLTDKKMKSYKKFGWFINSSLNRAKKILVQSEKDALRYESLKMKNKKIKVFKNLKYSIKYDILSEEKKNKYFEEILDKNKKIIVCGSTRESEEKIWLEVLKKINKKNEYQLVLVPRHLERIKKVEDEILKLFPRESYSLLSDFEVWKNLKKTEIVIVDKMGVLTDFYQMADFVFVGGTLVNIGGHSILEPLFYGRKPIIGKYFQNIEEIVNDAKKLNFVEIVQNEDKIIDYLKKEEKINTKEFFEKNNEIDKIISEIF</sequence>
<evidence type="ECO:0000259" key="5">
    <source>
        <dbReference type="Pfam" id="PF04413"/>
    </source>
</evidence>
<keyword evidence="4" id="KW-1003">Cell membrane</keyword>
<feature type="active site" description="Proton acceptor" evidence="2">
    <location>
        <position position="60"/>
    </location>
</feature>
<dbReference type="AlphaFoldDB" id="A0AB39VDU5"/>
<dbReference type="PANTHER" id="PTHR42755">
    <property type="entry name" value="3-DEOXY-MANNO-OCTULOSONATE CYTIDYLYLTRANSFERASE"/>
    <property type="match status" value="1"/>
</dbReference>
<comment type="pathway">
    <text evidence="4">Bacterial outer membrane biogenesis; LPS core biosynthesis.</text>
</comment>
<evidence type="ECO:0000256" key="2">
    <source>
        <dbReference type="PIRSR" id="PIRSR639901-1"/>
    </source>
</evidence>
<feature type="transmembrane region" description="Helical" evidence="4">
    <location>
        <begin position="6"/>
        <end position="23"/>
    </location>
</feature>
<dbReference type="RefSeq" id="WP_369710498.1">
    <property type="nucleotide sequence ID" value="NZ_CP165644.1"/>
</dbReference>
<keyword evidence="1 4" id="KW-0808">Transferase</keyword>
<feature type="domain" description="3-deoxy-D-manno-octulosonic-acid transferase N-terminal" evidence="5">
    <location>
        <begin position="45"/>
        <end position="209"/>
    </location>
</feature>
<dbReference type="Gene3D" id="3.40.50.2000">
    <property type="entry name" value="Glycogen Phosphorylase B"/>
    <property type="match status" value="1"/>
</dbReference>
<comment type="similarity">
    <text evidence="4">Belongs to the glycosyltransferase group 1 family.</text>
</comment>
<comment type="function">
    <text evidence="4">Involved in lipopolysaccharide (LPS) biosynthesis. Catalyzes the transfer of 3-deoxy-D-manno-octulosonate (Kdo) residue(s) from CMP-Kdo to lipid IV(A), the tetraacyldisaccharide-1,4'-bisphosphate precursor of lipid A.</text>
</comment>
<dbReference type="GO" id="GO:0043842">
    <property type="term" value="F:Kdo transferase activity"/>
    <property type="evidence" value="ECO:0007669"/>
    <property type="project" value="UniProtKB-EC"/>
</dbReference>
<protein>
    <recommendedName>
        <fullName evidence="4">3-deoxy-D-manno-octulosonic acid transferase</fullName>
        <shortName evidence="4">Kdo transferase</shortName>
        <ecNumber evidence="4">2.4.99.12</ecNumber>
    </recommendedName>
    <alternativeName>
        <fullName evidence="4">Lipid IV(A) 3-deoxy-D-manno-octulosonic acid transferase</fullName>
    </alternativeName>
</protein>
<name>A0AB39VDU5_9FUSO</name>
<dbReference type="InterPro" id="IPR038107">
    <property type="entry name" value="Glycos_transf_N_sf"/>
</dbReference>
<evidence type="ECO:0000256" key="4">
    <source>
        <dbReference type="RuleBase" id="RU365103"/>
    </source>
</evidence>
<gene>
    <name evidence="6" type="ORF">AB8B22_06440</name>
</gene>
<feature type="site" description="Transition state stabilizer" evidence="3">
    <location>
        <position position="207"/>
    </location>
</feature>
<accession>A0AB39VDU5</accession>